<organism evidence="1 2">
    <name type="scientific">Microbacterium immunditiarum</name>
    <dbReference type="NCBI Taxonomy" id="337480"/>
    <lineage>
        <taxon>Bacteria</taxon>
        <taxon>Bacillati</taxon>
        <taxon>Actinomycetota</taxon>
        <taxon>Actinomycetes</taxon>
        <taxon>Micrococcales</taxon>
        <taxon>Microbacteriaceae</taxon>
        <taxon>Microbacterium</taxon>
    </lineage>
</organism>
<dbReference type="EMBL" id="JACCBV010000001">
    <property type="protein sequence ID" value="NYE18046.1"/>
    <property type="molecule type" value="Genomic_DNA"/>
</dbReference>
<comment type="caution">
    <text evidence="1">The sequence shown here is derived from an EMBL/GenBank/DDBJ whole genome shotgun (WGS) entry which is preliminary data.</text>
</comment>
<keyword evidence="2" id="KW-1185">Reference proteome</keyword>
<reference evidence="1 2" key="1">
    <citation type="submission" date="2020-07" db="EMBL/GenBank/DDBJ databases">
        <title>Sequencing the genomes of 1000 actinobacteria strains.</title>
        <authorList>
            <person name="Klenk H.-P."/>
        </authorList>
    </citation>
    <scope>NUCLEOTIDE SEQUENCE [LARGE SCALE GENOMIC DNA]</scope>
    <source>
        <strain evidence="1 2">DSM 24662</strain>
    </source>
</reference>
<name>A0A7Y9GK69_9MICO</name>
<sequence>MSMSAWRANDVVAYDAMREAANSVVALVLRRAAEGAIEQSAAGTEAASIRRDVFQVDGYDRAAVDALRDCLDARAAELSGNST</sequence>
<evidence type="ECO:0000313" key="2">
    <source>
        <dbReference type="Proteomes" id="UP000576969"/>
    </source>
</evidence>
<evidence type="ECO:0000313" key="1">
    <source>
        <dbReference type="EMBL" id="NYE18046.1"/>
    </source>
</evidence>
<protein>
    <submittedName>
        <fullName evidence="1">Uncharacterized protein</fullName>
    </submittedName>
</protein>
<accession>A0A7Y9GK69</accession>
<dbReference type="RefSeq" id="WP_179486490.1">
    <property type="nucleotide sequence ID" value="NZ_JACCBV010000001.1"/>
</dbReference>
<proteinExistence type="predicted"/>
<dbReference type="Proteomes" id="UP000576969">
    <property type="component" value="Unassembled WGS sequence"/>
</dbReference>
<gene>
    <name evidence="1" type="ORF">BJ991_000074</name>
</gene>
<dbReference type="AlphaFoldDB" id="A0A7Y9GK69"/>